<dbReference type="AlphaFoldDB" id="A0A942V134"/>
<dbReference type="Gene3D" id="3.30.420.40">
    <property type="match status" value="2"/>
</dbReference>
<dbReference type="NCBIfam" id="TIGR03725">
    <property type="entry name" value="T6A_YeaZ"/>
    <property type="match status" value="1"/>
</dbReference>
<evidence type="ECO:0000313" key="2">
    <source>
        <dbReference type="EMBL" id="MBS4538097.1"/>
    </source>
</evidence>
<keyword evidence="3" id="KW-1185">Reference proteome</keyword>
<organism evidence="2 3">
    <name type="scientific">Anaeromonas frigoriresistens</name>
    <dbReference type="NCBI Taxonomy" id="2683708"/>
    <lineage>
        <taxon>Bacteria</taxon>
        <taxon>Bacillati</taxon>
        <taxon>Bacillota</taxon>
        <taxon>Tissierellia</taxon>
        <taxon>Tissierellales</taxon>
        <taxon>Thermohalobacteraceae</taxon>
        <taxon>Anaeromonas</taxon>
    </lineage>
</organism>
<dbReference type="GO" id="GO:0002949">
    <property type="term" value="P:tRNA threonylcarbamoyladenosine modification"/>
    <property type="evidence" value="ECO:0007669"/>
    <property type="project" value="InterPro"/>
</dbReference>
<name>A0A942V134_9FIRM</name>
<dbReference type="RefSeq" id="WP_203366019.1">
    <property type="nucleotide sequence ID" value="NZ_WSFT01000028.1"/>
</dbReference>
<dbReference type="EC" id="2.3.1.234" evidence="2"/>
<dbReference type="GO" id="GO:0061711">
    <property type="term" value="F:tRNA N(6)-L-threonylcarbamoyladenine synthase activity"/>
    <property type="evidence" value="ECO:0007669"/>
    <property type="project" value="UniProtKB-EC"/>
</dbReference>
<keyword evidence="2" id="KW-0012">Acyltransferase</keyword>
<feature type="domain" description="Gcp-like" evidence="1">
    <location>
        <begin position="27"/>
        <end position="227"/>
    </location>
</feature>
<sequence length="238" mass="26994">MKILAIESSSRVATCAVMDDENLLGEYIINDKMTHSKKLMPAIRELMNSLDLKPEDIDVYAGAVGPGSFTGLRIGLASIKAMAHAHEKEVIGIPTIDALAFNIPYAEGIVVPMMDARRDRVYTGIYKWEDGAFYTIMEQDVLPVEEMIDILLKRNERIIINGDGAKKYREILVERLKERVMFSPNSTNMPRASSVAELALRKIKDGKGIDYRKLVPDYLRKSQAEREYDMRMNGKYEE</sequence>
<dbReference type="SUPFAM" id="SSF53067">
    <property type="entry name" value="Actin-like ATPase domain"/>
    <property type="match status" value="2"/>
</dbReference>
<dbReference type="InterPro" id="IPR022496">
    <property type="entry name" value="T6A_TsaB"/>
</dbReference>
<reference evidence="2" key="1">
    <citation type="submission" date="2019-12" db="EMBL/GenBank/DDBJ databases">
        <title>Clostridiaceae gen. nov. sp. nov., isolated from sediment in Xinjiang, China.</title>
        <authorList>
            <person name="Zhang R."/>
        </authorList>
    </citation>
    <scope>NUCLEOTIDE SEQUENCE</scope>
    <source>
        <strain evidence="2">D2Q-11</strain>
    </source>
</reference>
<dbReference type="EMBL" id="WSFT01000028">
    <property type="protein sequence ID" value="MBS4538097.1"/>
    <property type="molecule type" value="Genomic_DNA"/>
</dbReference>
<keyword evidence="2" id="KW-0808">Transferase</keyword>
<comment type="caution">
    <text evidence="2">The sequence shown here is derived from an EMBL/GenBank/DDBJ whole genome shotgun (WGS) entry which is preliminary data.</text>
</comment>
<dbReference type="PANTHER" id="PTHR11735:SF11">
    <property type="entry name" value="TRNA THREONYLCARBAMOYLADENOSINE BIOSYNTHESIS PROTEIN TSAB"/>
    <property type="match status" value="1"/>
</dbReference>
<dbReference type="InterPro" id="IPR043129">
    <property type="entry name" value="ATPase_NBD"/>
</dbReference>
<protein>
    <submittedName>
        <fullName evidence="2">tRNA (Adenosine(37)-N6)-threonylcarbamoyltransferase complex dimerization subunit type 1 TsaB</fullName>
        <ecNumber evidence="2">2.3.1.234</ecNumber>
    </submittedName>
</protein>
<accession>A0A942V134</accession>
<dbReference type="PANTHER" id="PTHR11735">
    <property type="entry name" value="TRNA N6-ADENOSINE THREONYLCARBAMOYLTRANSFERASE"/>
    <property type="match status" value="1"/>
</dbReference>
<evidence type="ECO:0000313" key="3">
    <source>
        <dbReference type="Proteomes" id="UP000724672"/>
    </source>
</evidence>
<dbReference type="GO" id="GO:0005829">
    <property type="term" value="C:cytosol"/>
    <property type="evidence" value="ECO:0007669"/>
    <property type="project" value="TreeGrafter"/>
</dbReference>
<evidence type="ECO:0000259" key="1">
    <source>
        <dbReference type="Pfam" id="PF00814"/>
    </source>
</evidence>
<dbReference type="Proteomes" id="UP000724672">
    <property type="component" value="Unassembled WGS sequence"/>
</dbReference>
<dbReference type="CDD" id="cd24032">
    <property type="entry name" value="ASKHA_NBD_TsaB"/>
    <property type="match status" value="1"/>
</dbReference>
<proteinExistence type="predicted"/>
<dbReference type="Pfam" id="PF00814">
    <property type="entry name" value="TsaD"/>
    <property type="match status" value="1"/>
</dbReference>
<gene>
    <name evidence="2" type="primary">tsaB</name>
    <name evidence="2" type="ORF">GOQ27_06465</name>
</gene>
<dbReference type="InterPro" id="IPR000905">
    <property type="entry name" value="Gcp-like_dom"/>
</dbReference>